<dbReference type="PANTHER" id="PTHR11993">
    <property type="entry name" value="NADH-UBIQUINONE OXIDOREDUCTASE 49 KDA SUBUNIT"/>
    <property type="match status" value="1"/>
</dbReference>
<dbReference type="GO" id="GO:0048038">
    <property type="term" value="F:quinone binding"/>
    <property type="evidence" value="ECO:0007669"/>
    <property type="project" value="UniProtKB-KW"/>
</dbReference>
<dbReference type="AlphaFoldDB" id="A0A933SDL4"/>
<reference evidence="4" key="1">
    <citation type="submission" date="2020-07" db="EMBL/GenBank/DDBJ databases">
        <title>Huge and variable diversity of episymbiotic CPR bacteria and DPANN archaea in groundwater ecosystems.</title>
        <authorList>
            <person name="He C.Y."/>
            <person name="Keren R."/>
            <person name="Whittaker M."/>
            <person name="Farag I.F."/>
            <person name="Doudna J."/>
            <person name="Cate J.H.D."/>
            <person name="Banfield J.F."/>
        </authorList>
    </citation>
    <scope>NUCLEOTIDE SEQUENCE</scope>
    <source>
        <strain evidence="4">NC_groundwater_1813_Pr3_B-0.1um_71_17</strain>
    </source>
</reference>
<dbReference type="Gene3D" id="1.10.645.10">
    <property type="entry name" value="Cytochrome-c3 Hydrogenase, chain B"/>
    <property type="match status" value="1"/>
</dbReference>
<dbReference type="NCBIfam" id="NF004739">
    <property type="entry name" value="PRK06075.1"/>
    <property type="match status" value="1"/>
</dbReference>
<dbReference type="EC" id="7.1.1.-" evidence="1"/>
<sequence length="388" mass="43508">MTINMGPQHPSTHGVLRVALELDGETIVACKPIVGYLHTGMEKQAEYKTYTQSIPQTDRMDYISPMSNNLAFCLAAEKLLGIEPPARVQAIRVLLCELTRISSHAVWMGTHAIDIGALTVFWYCFREREKVLSIYDHVAGARMTSSYFRVGGLSRDIPEGFLERCEKFVDEMPAHIDEYESLLTKNPIWLARTQGVALISGKDAVAWGVTGPTLRGSGVNYDLRKNEPYSGYETYQFDVPVQTAGDAYARYQVRVQEMRESVKIAKQAIRRIRELGEFGPYRVRDFKYVLPPKEDVKTSMEALIHHFKIVAHGFFPPVGEAYSTVEAPKGELGFYLVSDGSARPWRMKVRSPSFINLQALPLMVEGRLIADVIAAIGSIDIVLGEVDR</sequence>
<comment type="caution">
    <text evidence="4">The sequence shown here is derived from an EMBL/GenBank/DDBJ whole genome shotgun (WGS) entry which is preliminary data.</text>
</comment>
<dbReference type="GO" id="GO:0050136">
    <property type="term" value="F:NADH dehydrogenase (quinone) (non-electrogenic) activity"/>
    <property type="evidence" value="ECO:0007669"/>
    <property type="project" value="UniProtKB-UniRule"/>
</dbReference>
<protein>
    <recommendedName>
        <fullName evidence="1">NADH-quinone oxidoreductase subunit D</fullName>
        <ecNumber evidence="1">7.1.1.-</ecNumber>
    </recommendedName>
    <alternativeName>
        <fullName evidence="1">NADH dehydrogenase I subunit D</fullName>
    </alternativeName>
    <alternativeName>
        <fullName evidence="1">NDH-1 subunit D</fullName>
    </alternativeName>
</protein>
<evidence type="ECO:0000259" key="3">
    <source>
        <dbReference type="Pfam" id="PF00346"/>
    </source>
</evidence>
<keyword evidence="1" id="KW-0874">Quinone</keyword>
<accession>A0A933SDL4</accession>
<gene>
    <name evidence="1 4" type="primary">nuoD</name>
    <name evidence="4" type="ORF">HZA61_11880</name>
</gene>
<comment type="function">
    <text evidence="1">NDH-1 shuttles electrons from NADH, via FMN and iron-sulfur (Fe-S) centers, to quinones in the respiratory chain. The immediate electron acceptor for the enzyme in this species is believed to be ubiquinone. Couples the redox reaction to proton translocation (for every two electrons transferred, four hydrogen ions are translocated across the cytoplasmic membrane), and thus conserves the redox energy in a proton gradient.</text>
</comment>
<keyword evidence="1" id="KW-0830">Ubiquinone</keyword>
<comment type="similarity">
    <text evidence="1">Belongs to the complex I 49 kDa subunit family.</text>
</comment>
<organism evidence="4 5">
    <name type="scientific">Eiseniibacteriota bacterium</name>
    <dbReference type="NCBI Taxonomy" id="2212470"/>
    <lineage>
        <taxon>Bacteria</taxon>
        <taxon>Candidatus Eiseniibacteriota</taxon>
    </lineage>
</organism>
<keyword evidence="1" id="KW-0813">Transport</keyword>
<evidence type="ECO:0000313" key="5">
    <source>
        <dbReference type="Proteomes" id="UP000696931"/>
    </source>
</evidence>
<name>A0A933SDL4_UNCEI</name>
<feature type="domain" description="NADH-quinone oxidoreductase subunit D" evidence="3">
    <location>
        <begin position="114"/>
        <end position="388"/>
    </location>
</feature>
<dbReference type="InterPro" id="IPR029014">
    <property type="entry name" value="NiFe-Hase_large"/>
</dbReference>
<feature type="coiled-coil region" evidence="2">
    <location>
        <begin position="248"/>
        <end position="275"/>
    </location>
</feature>
<keyword evidence="2" id="KW-0175">Coiled coil</keyword>
<dbReference type="InterPro" id="IPR001135">
    <property type="entry name" value="NADH_Q_OxRdtase_suD"/>
</dbReference>
<dbReference type="Pfam" id="PF00346">
    <property type="entry name" value="Complex1_49kDa"/>
    <property type="match status" value="1"/>
</dbReference>
<dbReference type="InterPro" id="IPR022885">
    <property type="entry name" value="NDH1_su_D/H"/>
</dbReference>
<comment type="subunit">
    <text evidence="1">NDH-1 is composed of 14 different subunits. Subunits NuoB, C, D, E, F, and G constitute the peripheral sector of the complex.</text>
</comment>
<comment type="subcellular location">
    <subcellularLocation>
        <location evidence="1">Cell membrane</location>
        <topology evidence="1">Peripheral membrane protein</topology>
        <orientation evidence="1">Cytoplasmic side</orientation>
    </subcellularLocation>
</comment>
<proteinExistence type="inferred from homology"/>
<keyword evidence="4" id="KW-0560">Oxidoreductase</keyword>
<dbReference type="EMBL" id="JACRIW010000082">
    <property type="protein sequence ID" value="MBI5170182.1"/>
    <property type="molecule type" value="Genomic_DNA"/>
</dbReference>
<keyword evidence="1" id="KW-0520">NAD</keyword>
<dbReference type="GO" id="GO:0051287">
    <property type="term" value="F:NAD binding"/>
    <property type="evidence" value="ECO:0007669"/>
    <property type="project" value="InterPro"/>
</dbReference>
<evidence type="ECO:0000313" key="4">
    <source>
        <dbReference type="EMBL" id="MBI5170182.1"/>
    </source>
</evidence>
<dbReference type="PANTHER" id="PTHR11993:SF10">
    <property type="entry name" value="NADH DEHYDROGENASE [UBIQUINONE] IRON-SULFUR PROTEIN 2, MITOCHONDRIAL"/>
    <property type="match status" value="1"/>
</dbReference>
<dbReference type="SUPFAM" id="SSF56762">
    <property type="entry name" value="HydB/Nqo4-like"/>
    <property type="match status" value="1"/>
</dbReference>
<keyword evidence="1" id="KW-1278">Translocase</keyword>
<comment type="catalytic activity">
    <reaction evidence="1">
        <text>a quinone + NADH + 5 H(+)(in) = a quinol + NAD(+) + 4 H(+)(out)</text>
        <dbReference type="Rhea" id="RHEA:57888"/>
        <dbReference type="ChEBI" id="CHEBI:15378"/>
        <dbReference type="ChEBI" id="CHEBI:24646"/>
        <dbReference type="ChEBI" id="CHEBI:57540"/>
        <dbReference type="ChEBI" id="CHEBI:57945"/>
        <dbReference type="ChEBI" id="CHEBI:132124"/>
    </reaction>
</comment>
<keyword evidence="1" id="KW-1003">Cell membrane</keyword>
<keyword evidence="1" id="KW-0472">Membrane</keyword>
<evidence type="ECO:0000256" key="1">
    <source>
        <dbReference type="HAMAP-Rule" id="MF_01358"/>
    </source>
</evidence>
<dbReference type="NCBIfam" id="TIGR01962">
    <property type="entry name" value="NuoD"/>
    <property type="match status" value="1"/>
</dbReference>
<dbReference type="Proteomes" id="UP000696931">
    <property type="component" value="Unassembled WGS sequence"/>
</dbReference>
<dbReference type="GO" id="GO:0005886">
    <property type="term" value="C:plasma membrane"/>
    <property type="evidence" value="ECO:0007669"/>
    <property type="project" value="UniProtKB-SubCell"/>
</dbReference>
<evidence type="ECO:0000256" key="2">
    <source>
        <dbReference type="SAM" id="Coils"/>
    </source>
</evidence>
<dbReference type="HAMAP" id="MF_01358">
    <property type="entry name" value="NDH1_NuoD"/>
    <property type="match status" value="1"/>
</dbReference>